<evidence type="ECO:0000313" key="1">
    <source>
        <dbReference type="EMBL" id="KIL43425.1"/>
    </source>
</evidence>
<gene>
    <name evidence="1" type="ORF">KP77_31310</name>
</gene>
<dbReference type="AlphaFoldDB" id="A0A0C2QZD6"/>
<sequence>MMNSTGLSEHELQEAVSLIQKAVNFQESLKSTVFADQVMDRSIPVVWFGRRSPGSLVTIGTNPSSKEFVATDGSLLADEKSRFFVREEGVSLYQYRGNEQALFETIQHYQTYFERDTVYSGWFGKRDGAKLEGFLNGLGYSFYKDMNLSPVVHIDFFPIPTLKQMGQIRGRESVANSQEVRSLLSDTIRFLSPGRILILGREHCERFQRFYPGTQLGVVNEIEGYPAARFQTGYSEEFGAEVIGLHFKPSEQFLALGGGVDNNGLSHGSYGGRAAIRQLGEAVRKNVELSS</sequence>
<name>A0A0C2QZD6_9BACL</name>
<evidence type="ECO:0000313" key="2">
    <source>
        <dbReference type="Proteomes" id="UP000031950"/>
    </source>
</evidence>
<dbReference type="EMBL" id="JXRQ01000029">
    <property type="protein sequence ID" value="KIL43425.1"/>
    <property type="molecule type" value="Genomic_DNA"/>
</dbReference>
<accession>A0A0C2QZD6</accession>
<proteinExistence type="predicted"/>
<dbReference type="STRING" id="135826.KP77_31310"/>
<keyword evidence="2" id="KW-1185">Reference proteome</keyword>
<comment type="caution">
    <text evidence="1">The sequence shown here is derived from an EMBL/GenBank/DDBJ whole genome shotgun (WGS) entry which is preliminary data.</text>
</comment>
<protein>
    <submittedName>
        <fullName evidence="1">Uncharacterized protein</fullName>
    </submittedName>
</protein>
<dbReference type="PATRIC" id="fig|135826.4.peg.3112"/>
<dbReference type="OrthoDB" id="2354931at2"/>
<organism evidence="1 2">
    <name type="scientific">Jeotgalibacillus alimentarius</name>
    <dbReference type="NCBI Taxonomy" id="135826"/>
    <lineage>
        <taxon>Bacteria</taxon>
        <taxon>Bacillati</taxon>
        <taxon>Bacillota</taxon>
        <taxon>Bacilli</taxon>
        <taxon>Bacillales</taxon>
        <taxon>Caryophanaceae</taxon>
        <taxon>Jeotgalibacillus</taxon>
    </lineage>
</organism>
<reference evidence="1 2" key="1">
    <citation type="submission" date="2015-01" db="EMBL/GenBank/DDBJ databases">
        <title>Genome sequence of Jeotgalibacillus alimentarius.</title>
        <authorList>
            <person name="Goh K.M."/>
            <person name="Chan K.-G."/>
            <person name="Yaakop A.S."/>
            <person name="Ee R."/>
            <person name="Gan H.M."/>
            <person name="Chan C.S."/>
        </authorList>
    </citation>
    <scope>NUCLEOTIDE SEQUENCE [LARGE SCALE GENOMIC DNA]</scope>
    <source>
        <strain evidence="1 2">YKJ-13</strain>
    </source>
</reference>
<dbReference type="RefSeq" id="WP_052474329.1">
    <property type="nucleotide sequence ID" value="NZ_JXRQ01000029.1"/>
</dbReference>
<dbReference type="Proteomes" id="UP000031950">
    <property type="component" value="Unassembled WGS sequence"/>
</dbReference>